<sequence length="58" mass="6354">MNQKITVGRCSHHGLERLVTIRSVVQTARQQALNVKQVLLNTLTIPGYVIPLAACTTP</sequence>
<reference evidence="1 2" key="1">
    <citation type="submission" date="2020-03" db="EMBL/GenBank/DDBJ databases">
        <title>Leucobacter sp. nov., isolated from beetles.</title>
        <authorList>
            <person name="Hyun D.-W."/>
            <person name="Bae J.-W."/>
        </authorList>
    </citation>
    <scope>NUCLEOTIDE SEQUENCE [LARGE SCALE GENOMIC DNA]</scope>
    <source>
        <strain evidence="1 2">HDW9A</strain>
    </source>
</reference>
<gene>
    <name evidence="1" type="ORF">G7066_09620</name>
</gene>
<keyword evidence="2" id="KW-1185">Reference proteome</keyword>
<dbReference type="EMBL" id="CP049933">
    <property type="protein sequence ID" value="QIM18791.1"/>
    <property type="molecule type" value="Genomic_DNA"/>
</dbReference>
<evidence type="ECO:0000313" key="1">
    <source>
        <dbReference type="EMBL" id="QIM18791.1"/>
    </source>
</evidence>
<evidence type="ECO:0000313" key="2">
    <source>
        <dbReference type="Proteomes" id="UP000503441"/>
    </source>
</evidence>
<dbReference type="Proteomes" id="UP000503441">
    <property type="component" value="Chromosome"/>
</dbReference>
<name>A0ABX6JWW1_9MICO</name>
<organism evidence="1 2">
    <name type="scientific">Leucobacter coleopterorum</name>
    <dbReference type="NCBI Taxonomy" id="2714933"/>
    <lineage>
        <taxon>Bacteria</taxon>
        <taxon>Bacillati</taxon>
        <taxon>Actinomycetota</taxon>
        <taxon>Actinomycetes</taxon>
        <taxon>Micrococcales</taxon>
        <taxon>Microbacteriaceae</taxon>
        <taxon>Leucobacter</taxon>
    </lineage>
</organism>
<proteinExistence type="predicted"/>
<accession>A0ABX6JWW1</accession>
<protein>
    <submittedName>
        <fullName evidence="1">Uncharacterized protein</fullName>
    </submittedName>
</protein>
<dbReference type="RefSeq" id="WP_166330724.1">
    <property type="nucleotide sequence ID" value="NZ_CP049933.1"/>
</dbReference>